<evidence type="ECO:0000256" key="6">
    <source>
        <dbReference type="ARBA" id="ARBA00022605"/>
    </source>
</evidence>
<dbReference type="NCBIfam" id="TIGR00032">
    <property type="entry name" value="argG"/>
    <property type="match status" value="1"/>
</dbReference>
<organism evidence="12 13">
    <name type="scientific">Turneriella parva (strain ATCC BAA-1111 / DSM 21527 / NCTC 11395 / H)</name>
    <name type="common">Leptospira parva</name>
    <dbReference type="NCBI Taxonomy" id="869212"/>
    <lineage>
        <taxon>Bacteria</taxon>
        <taxon>Pseudomonadati</taxon>
        <taxon>Spirochaetota</taxon>
        <taxon>Spirochaetia</taxon>
        <taxon>Leptospirales</taxon>
        <taxon>Leptospiraceae</taxon>
        <taxon>Turneriella</taxon>
    </lineage>
</organism>
<evidence type="ECO:0000256" key="5">
    <source>
        <dbReference type="ARBA" id="ARBA00022598"/>
    </source>
</evidence>
<dbReference type="InterPro" id="IPR001518">
    <property type="entry name" value="Arginosuc_synth"/>
</dbReference>
<feature type="binding site" evidence="9">
    <location>
        <position position="39"/>
    </location>
    <ligand>
        <name>ATP</name>
        <dbReference type="ChEBI" id="CHEBI:30616"/>
    </ligand>
</feature>
<keyword evidence="6 9" id="KW-0028">Amino-acid biosynthesis</keyword>
<feature type="binding site" evidence="9">
    <location>
        <position position="127"/>
    </location>
    <ligand>
        <name>L-aspartate</name>
        <dbReference type="ChEBI" id="CHEBI:29991"/>
    </ligand>
</feature>
<feature type="binding site" evidence="9">
    <location>
        <position position="95"/>
    </location>
    <ligand>
        <name>L-citrulline</name>
        <dbReference type="ChEBI" id="CHEBI:57743"/>
    </ligand>
</feature>
<sequence>MKVPEIKKLVLAYSGGLDTSVILHWAKKTYKCEVIAYCADIGQEEELTGLEEKAARTGASKCYVEDLRAEFVSEYVFPMLRASAVYEMRYLLGTSIARPLIAKRQVEIAQKEGADAVAHGATGKGNDQVRFELTFMALKPDLKIVAPWRTWDFKGREDLIRYAKEENIPVTASAEKPYSMDRNALHISYEGGVLEDPWHEYKEDMFILTKSADQAPDKAEILEIEFVNGNAVAVNGKKMAPFELLMHLNKVGGEHGVGRVDIVENRLVGIKSRGVYETPGGTILHIAHRDLESITLERNLQHLKDELSLKYARLVYNGQWFTPEREALQAFVDQTNRAVNGTVKVKLYKGSAQVIARKSPNSLYSAALASFEKENVYNQFDAEGFIKLFALTARNSYSDYKKLIAGQHDVAGLVADRDG</sequence>
<dbReference type="OrthoDB" id="9801641at2"/>
<evidence type="ECO:0000256" key="7">
    <source>
        <dbReference type="ARBA" id="ARBA00022741"/>
    </source>
</evidence>
<dbReference type="HAMAP" id="MF_00005">
    <property type="entry name" value="Arg_succ_synth_type1"/>
    <property type="match status" value="1"/>
</dbReference>
<comment type="catalytic activity">
    <reaction evidence="9">
        <text>L-citrulline + L-aspartate + ATP = 2-(N(omega)-L-arginino)succinate + AMP + diphosphate + H(+)</text>
        <dbReference type="Rhea" id="RHEA:10932"/>
        <dbReference type="ChEBI" id="CHEBI:15378"/>
        <dbReference type="ChEBI" id="CHEBI:29991"/>
        <dbReference type="ChEBI" id="CHEBI:30616"/>
        <dbReference type="ChEBI" id="CHEBI:33019"/>
        <dbReference type="ChEBI" id="CHEBI:57472"/>
        <dbReference type="ChEBI" id="CHEBI:57743"/>
        <dbReference type="ChEBI" id="CHEBI:456215"/>
        <dbReference type="EC" id="6.3.4.5"/>
    </reaction>
</comment>
<feature type="domain" description="Arginosuccinate synthase C-terminal" evidence="11">
    <location>
        <begin position="178"/>
        <end position="394"/>
    </location>
</feature>
<dbReference type="GO" id="GO:0005524">
    <property type="term" value="F:ATP binding"/>
    <property type="evidence" value="ECO:0007669"/>
    <property type="project" value="UniProtKB-UniRule"/>
</dbReference>
<feature type="binding site" evidence="9">
    <location>
        <position position="130"/>
    </location>
    <ligand>
        <name>L-citrulline</name>
        <dbReference type="ChEBI" id="CHEBI:57743"/>
    </ligand>
</feature>
<feature type="binding site" evidence="9">
    <location>
        <position position="126"/>
    </location>
    <ligand>
        <name>L-citrulline</name>
        <dbReference type="ChEBI" id="CHEBI:57743"/>
    </ligand>
</feature>
<dbReference type="InterPro" id="IPR014729">
    <property type="entry name" value="Rossmann-like_a/b/a_fold"/>
</dbReference>
<evidence type="ECO:0000256" key="4">
    <source>
        <dbReference type="ARBA" id="ARBA00022571"/>
    </source>
</evidence>
<dbReference type="InterPro" id="IPR048268">
    <property type="entry name" value="Arginosuc_syn_C"/>
</dbReference>
<accession>I4B879</accession>
<evidence type="ECO:0000256" key="3">
    <source>
        <dbReference type="ARBA" id="ARBA00012286"/>
    </source>
</evidence>
<dbReference type="GO" id="GO:0000053">
    <property type="term" value="P:argininosuccinate metabolic process"/>
    <property type="evidence" value="ECO:0007669"/>
    <property type="project" value="TreeGrafter"/>
</dbReference>
<protein>
    <recommendedName>
        <fullName evidence="3 9">Argininosuccinate synthase</fullName>
        <ecNumber evidence="3 9">6.3.4.5</ecNumber>
    </recommendedName>
    <alternativeName>
        <fullName evidence="9">Citrulline--aspartate ligase</fullName>
    </alternativeName>
</protein>
<evidence type="ECO:0000256" key="2">
    <source>
        <dbReference type="ARBA" id="ARBA00011881"/>
    </source>
</evidence>
<dbReference type="HOGENOM" id="CLU_032784_4_2_12"/>
<keyword evidence="7 9" id="KW-0547">Nucleotide-binding</keyword>
<evidence type="ECO:0000313" key="13">
    <source>
        <dbReference type="Proteomes" id="UP000006048"/>
    </source>
</evidence>
<feature type="binding site" evidence="9">
    <location>
        <position position="126"/>
    </location>
    <ligand>
        <name>L-aspartate</name>
        <dbReference type="ChEBI" id="CHEBI:29991"/>
    </ligand>
</feature>
<comment type="similarity">
    <text evidence="9">Belongs to the argininosuccinate synthase family. Type 1 subfamily.</text>
</comment>
<evidence type="ECO:0000256" key="8">
    <source>
        <dbReference type="ARBA" id="ARBA00022840"/>
    </source>
</evidence>
<feature type="binding site" evidence="9">
    <location>
        <position position="120"/>
    </location>
    <ligand>
        <name>ATP</name>
        <dbReference type="ChEBI" id="CHEBI:30616"/>
    </ligand>
</feature>
<feature type="binding site" evidence="9">
    <location>
        <position position="264"/>
    </location>
    <ligand>
        <name>L-citrulline</name>
        <dbReference type="ChEBI" id="CHEBI:57743"/>
    </ligand>
</feature>
<comment type="subunit">
    <text evidence="2 9">Homotetramer.</text>
</comment>
<keyword evidence="4 9" id="KW-0055">Arginine biosynthesis</keyword>
<comment type="subcellular location">
    <subcellularLocation>
        <location evidence="9">Cytoplasm</location>
    </subcellularLocation>
</comment>
<feature type="binding site" evidence="9">
    <location>
        <position position="276"/>
    </location>
    <ligand>
        <name>L-citrulline</name>
        <dbReference type="ChEBI" id="CHEBI:57743"/>
    </ligand>
</feature>
<gene>
    <name evidence="9" type="primary">argG</name>
    <name evidence="12" type="ordered locus">Turpa_2847</name>
</gene>
<dbReference type="Pfam" id="PF00764">
    <property type="entry name" value="Arginosuc_synth"/>
    <property type="match status" value="1"/>
</dbReference>
<name>I4B879_TURPD</name>
<dbReference type="FunFam" id="3.40.50.620:FF:000019">
    <property type="entry name" value="Argininosuccinate synthase"/>
    <property type="match status" value="1"/>
</dbReference>
<evidence type="ECO:0000256" key="1">
    <source>
        <dbReference type="ARBA" id="ARBA00004967"/>
    </source>
</evidence>
<feature type="binding site" evidence="9">
    <location>
        <begin position="12"/>
        <end position="20"/>
    </location>
    <ligand>
        <name>ATP</name>
        <dbReference type="ChEBI" id="CHEBI:30616"/>
    </ligand>
</feature>
<dbReference type="PROSITE" id="PS00564">
    <property type="entry name" value="ARGININOSUCCIN_SYN_1"/>
    <property type="match status" value="1"/>
</dbReference>
<dbReference type="Gene3D" id="3.40.50.620">
    <property type="entry name" value="HUPs"/>
    <property type="match status" value="1"/>
</dbReference>
<dbReference type="SUPFAM" id="SSF69864">
    <property type="entry name" value="Argininosuccinate synthetase, C-terminal domain"/>
    <property type="match status" value="1"/>
</dbReference>
<dbReference type="Pfam" id="PF20979">
    <property type="entry name" value="Arginosuc_syn_C"/>
    <property type="match status" value="1"/>
</dbReference>
<dbReference type="InterPro" id="IPR023434">
    <property type="entry name" value="Arginosuc_synth_type_1_subfam"/>
</dbReference>
<dbReference type="Gene3D" id="3.90.1260.10">
    <property type="entry name" value="Argininosuccinate synthetase, chain A, domain 2"/>
    <property type="match status" value="1"/>
</dbReference>
<dbReference type="AlphaFoldDB" id="I4B879"/>
<evidence type="ECO:0000259" key="11">
    <source>
        <dbReference type="Pfam" id="PF20979"/>
    </source>
</evidence>
<dbReference type="PATRIC" id="fig|869212.3.peg.2868"/>
<dbReference type="EMBL" id="CP002959">
    <property type="protein sequence ID" value="AFM13486.1"/>
    <property type="molecule type" value="Genomic_DNA"/>
</dbReference>
<dbReference type="CDD" id="cd01999">
    <property type="entry name" value="ASS"/>
    <property type="match status" value="1"/>
</dbReference>
<dbReference type="RefSeq" id="WP_014803988.1">
    <property type="nucleotide sequence ID" value="NC_018020.1"/>
</dbReference>
<dbReference type="NCBIfam" id="NF001770">
    <property type="entry name" value="PRK00509.1"/>
    <property type="match status" value="1"/>
</dbReference>
<evidence type="ECO:0000256" key="9">
    <source>
        <dbReference type="HAMAP-Rule" id="MF_00005"/>
    </source>
</evidence>
<dbReference type="EC" id="6.3.4.5" evidence="3 9"/>
<dbReference type="PANTHER" id="PTHR11587">
    <property type="entry name" value="ARGININOSUCCINATE SYNTHASE"/>
    <property type="match status" value="1"/>
</dbReference>
<dbReference type="FunFam" id="3.90.1260.10:FF:000007">
    <property type="entry name" value="Argininosuccinate synthase"/>
    <property type="match status" value="1"/>
</dbReference>
<dbReference type="PANTHER" id="PTHR11587:SF2">
    <property type="entry name" value="ARGININOSUCCINATE SYNTHASE"/>
    <property type="match status" value="1"/>
</dbReference>
<feature type="binding site" evidence="9">
    <location>
        <position position="122"/>
    </location>
    <ligand>
        <name>L-aspartate</name>
        <dbReference type="ChEBI" id="CHEBI:29991"/>
    </ligand>
</feature>
<keyword evidence="8 9" id="KW-0067">ATP-binding</keyword>
<dbReference type="GO" id="GO:0004055">
    <property type="term" value="F:argininosuccinate synthase activity"/>
    <property type="evidence" value="ECO:0007669"/>
    <property type="project" value="UniProtKB-UniRule"/>
</dbReference>
<dbReference type="STRING" id="869212.Turpa_2847"/>
<reference evidence="12 13" key="1">
    <citation type="submission" date="2012-06" db="EMBL/GenBank/DDBJ databases">
        <title>The complete chromosome of genome of Turneriella parva DSM 21527.</title>
        <authorList>
            <consortium name="US DOE Joint Genome Institute (JGI-PGF)"/>
            <person name="Lucas S."/>
            <person name="Han J."/>
            <person name="Lapidus A."/>
            <person name="Bruce D."/>
            <person name="Goodwin L."/>
            <person name="Pitluck S."/>
            <person name="Peters L."/>
            <person name="Kyrpides N."/>
            <person name="Mavromatis K."/>
            <person name="Ivanova N."/>
            <person name="Mikhailova N."/>
            <person name="Chertkov O."/>
            <person name="Detter J.C."/>
            <person name="Tapia R."/>
            <person name="Han C."/>
            <person name="Land M."/>
            <person name="Hauser L."/>
            <person name="Markowitz V."/>
            <person name="Cheng J.-F."/>
            <person name="Hugenholtz P."/>
            <person name="Woyke T."/>
            <person name="Wu D."/>
            <person name="Gronow S."/>
            <person name="Wellnitz S."/>
            <person name="Brambilla E."/>
            <person name="Klenk H.-P."/>
            <person name="Eisen J.A."/>
        </authorList>
    </citation>
    <scope>NUCLEOTIDE SEQUENCE [LARGE SCALE GENOMIC DNA]</scope>
    <source>
        <strain evidence="13">ATCC BAA-1111 / DSM 21527 / NCTC 11395 / H</strain>
    </source>
</reference>
<dbReference type="Proteomes" id="UP000006048">
    <property type="component" value="Chromosome"/>
</dbReference>
<dbReference type="GO" id="GO:0006526">
    <property type="term" value="P:L-arginine biosynthetic process"/>
    <property type="evidence" value="ECO:0007669"/>
    <property type="project" value="UniProtKB-UniRule"/>
</dbReference>
<feature type="domain" description="Arginosuccinate synthase-like N-terminal" evidence="10">
    <location>
        <begin position="8"/>
        <end position="169"/>
    </location>
</feature>
<dbReference type="UniPathway" id="UPA00068">
    <property type="reaction ID" value="UER00113"/>
</dbReference>
<dbReference type="InterPro" id="IPR048267">
    <property type="entry name" value="Arginosuc_syn_N"/>
</dbReference>
<dbReference type="GO" id="GO:0000050">
    <property type="term" value="P:urea cycle"/>
    <property type="evidence" value="ECO:0007669"/>
    <property type="project" value="TreeGrafter"/>
</dbReference>
<feature type="binding site" evidence="9">
    <location>
        <position position="90"/>
    </location>
    <ligand>
        <name>L-citrulline</name>
        <dbReference type="ChEBI" id="CHEBI:57743"/>
    </ligand>
</feature>
<dbReference type="SUPFAM" id="SSF52402">
    <property type="entry name" value="Adenine nucleotide alpha hydrolases-like"/>
    <property type="match status" value="1"/>
</dbReference>
<dbReference type="PROSITE" id="PS00565">
    <property type="entry name" value="ARGININOSUCCIN_SYN_2"/>
    <property type="match status" value="1"/>
</dbReference>
<comment type="pathway">
    <text evidence="1 9">Amino-acid biosynthesis; L-arginine biosynthesis; L-arginine from L-ornithine and carbamoyl phosphate: step 2/3.</text>
</comment>
<keyword evidence="9" id="KW-0963">Cytoplasm</keyword>
<dbReference type="InterPro" id="IPR018223">
    <property type="entry name" value="Arginosuc_synth_CS"/>
</dbReference>
<dbReference type="InterPro" id="IPR024074">
    <property type="entry name" value="AS_cat/multimer_dom_body"/>
</dbReference>
<feature type="binding site" evidence="9">
    <location>
        <position position="188"/>
    </location>
    <ligand>
        <name>L-citrulline</name>
        <dbReference type="ChEBI" id="CHEBI:57743"/>
    </ligand>
</feature>
<keyword evidence="5 9" id="KW-0436">Ligase</keyword>
<evidence type="ECO:0000259" key="10">
    <source>
        <dbReference type="Pfam" id="PF00764"/>
    </source>
</evidence>
<dbReference type="KEGG" id="tpx:Turpa_2847"/>
<evidence type="ECO:0000313" key="12">
    <source>
        <dbReference type="EMBL" id="AFM13486.1"/>
    </source>
</evidence>
<keyword evidence="13" id="KW-1185">Reference proteome</keyword>
<feature type="binding site" evidence="9">
    <location>
        <position position="179"/>
    </location>
    <ligand>
        <name>L-citrulline</name>
        <dbReference type="ChEBI" id="CHEBI:57743"/>
    </ligand>
</feature>
<dbReference type="GO" id="GO:0005737">
    <property type="term" value="C:cytoplasm"/>
    <property type="evidence" value="ECO:0007669"/>
    <property type="project" value="UniProtKB-SubCell"/>
</dbReference>
<proteinExistence type="inferred from homology"/>